<dbReference type="InterPro" id="IPR011992">
    <property type="entry name" value="EF-hand-dom_pair"/>
</dbReference>
<evidence type="ECO:0000256" key="6">
    <source>
        <dbReference type="ARBA" id="ARBA00022801"/>
    </source>
</evidence>
<dbReference type="PROSITE" id="PS50007">
    <property type="entry name" value="PIPLC_X_DOMAIN"/>
    <property type="match status" value="1"/>
</dbReference>
<dbReference type="PRINTS" id="PR00390">
    <property type="entry name" value="PHPHLIPASEC"/>
</dbReference>
<feature type="compositionally biased region" description="Basic and acidic residues" evidence="12">
    <location>
        <begin position="252"/>
        <end position="292"/>
    </location>
</feature>
<evidence type="ECO:0000256" key="12">
    <source>
        <dbReference type="SAM" id="MobiDB-lite"/>
    </source>
</evidence>
<comment type="catalytic activity">
    <reaction evidence="1 11">
        <text>a 1,2-diacyl-sn-glycero-3-phospho-(1D-myo-inositol-4,5-bisphosphate) + H2O = 1D-myo-inositol 1,4,5-trisphosphate + a 1,2-diacyl-sn-glycerol + H(+)</text>
        <dbReference type="Rhea" id="RHEA:33179"/>
        <dbReference type="ChEBI" id="CHEBI:15377"/>
        <dbReference type="ChEBI" id="CHEBI:15378"/>
        <dbReference type="ChEBI" id="CHEBI:17815"/>
        <dbReference type="ChEBI" id="CHEBI:58456"/>
        <dbReference type="ChEBI" id="CHEBI:203600"/>
        <dbReference type="EC" id="3.1.4.11"/>
    </reaction>
</comment>
<dbReference type="PROSITE" id="PS50004">
    <property type="entry name" value="C2"/>
    <property type="match status" value="1"/>
</dbReference>
<dbReference type="GeneID" id="18585851"/>
<dbReference type="SMART" id="SM00239">
    <property type="entry name" value="C2"/>
    <property type="match status" value="1"/>
</dbReference>
<dbReference type="CDD" id="cd08599">
    <property type="entry name" value="PI-PLCc_plant"/>
    <property type="match status" value="1"/>
</dbReference>
<dbReference type="Gene3D" id="3.20.20.190">
    <property type="entry name" value="Phosphatidylinositol (PI) phosphodiesterase"/>
    <property type="match status" value="1"/>
</dbReference>
<dbReference type="GO" id="GO:0005886">
    <property type="term" value="C:plasma membrane"/>
    <property type="evidence" value="ECO:0007669"/>
    <property type="project" value="UniProtKB-SubCell"/>
</dbReference>
<dbReference type="Gene3D" id="1.10.238.10">
    <property type="entry name" value="EF-hand"/>
    <property type="match status" value="1"/>
</dbReference>
<dbReference type="SUPFAM" id="SSF47473">
    <property type="entry name" value="EF-hand"/>
    <property type="match status" value="1"/>
</dbReference>
<dbReference type="InterPro" id="IPR000008">
    <property type="entry name" value="C2_dom"/>
</dbReference>
<dbReference type="Pfam" id="PF00387">
    <property type="entry name" value="PI-PLC-Y"/>
    <property type="match status" value="1"/>
</dbReference>
<dbReference type="SMART" id="SM00148">
    <property type="entry name" value="PLCXc"/>
    <property type="match status" value="1"/>
</dbReference>
<evidence type="ECO:0000313" key="15">
    <source>
        <dbReference type="Proteomes" id="UP000694886"/>
    </source>
</evidence>
<proteinExistence type="predicted"/>
<evidence type="ECO:0000259" key="13">
    <source>
        <dbReference type="PROSITE" id="PS50004"/>
    </source>
</evidence>
<dbReference type="InterPro" id="IPR001192">
    <property type="entry name" value="PI-PLC_fam"/>
</dbReference>
<gene>
    <name evidence="16" type="primary">LOC18585851</name>
</gene>
<accession>A0AB32UL83</accession>
<dbReference type="PANTHER" id="PTHR10336:SF154">
    <property type="entry name" value="PHOSPHOINOSITIDE PHOSPHOLIPASE C 2"/>
    <property type="match status" value="1"/>
</dbReference>
<dbReference type="SMART" id="SM00149">
    <property type="entry name" value="PLCYc"/>
    <property type="match status" value="1"/>
</dbReference>
<organism evidence="15 16">
    <name type="scientific">Theobroma cacao</name>
    <name type="common">Cacao</name>
    <name type="synonym">Cocoa</name>
    <dbReference type="NCBI Taxonomy" id="3641"/>
    <lineage>
        <taxon>Eukaryota</taxon>
        <taxon>Viridiplantae</taxon>
        <taxon>Streptophyta</taxon>
        <taxon>Embryophyta</taxon>
        <taxon>Tracheophyta</taxon>
        <taxon>Spermatophyta</taxon>
        <taxon>Magnoliopsida</taxon>
        <taxon>eudicotyledons</taxon>
        <taxon>Gunneridae</taxon>
        <taxon>Pentapetalae</taxon>
        <taxon>rosids</taxon>
        <taxon>malvids</taxon>
        <taxon>Malvales</taxon>
        <taxon>Malvaceae</taxon>
        <taxon>Byttnerioideae</taxon>
        <taxon>Theobroma</taxon>
    </lineage>
</organism>
<dbReference type="InterPro" id="IPR001711">
    <property type="entry name" value="PLipase_C_Pinositol-sp_Y"/>
</dbReference>
<dbReference type="Gene3D" id="2.60.40.150">
    <property type="entry name" value="C2 domain"/>
    <property type="match status" value="1"/>
</dbReference>
<dbReference type="InterPro" id="IPR035892">
    <property type="entry name" value="C2_domain_sf"/>
</dbReference>
<evidence type="ECO:0000259" key="14">
    <source>
        <dbReference type="PROSITE" id="PS50008"/>
    </source>
</evidence>
<reference evidence="16" key="2">
    <citation type="submission" date="2025-08" db="UniProtKB">
        <authorList>
            <consortium name="RefSeq"/>
        </authorList>
    </citation>
    <scope>IDENTIFICATION</scope>
</reference>
<dbReference type="GO" id="GO:0006950">
    <property type="term" value="P:response to stress"/>
    <property type="evidence" value="ECO:0007669"/>
    <property type="project" value="UniProtKB-ARBA"/>
</dbReference>
<evidence type="ECO:0000256" key="11">
    <source>
        <dbReference type="RuleBase" id="RU361133"/>
    </source>
</evidence>
<evidence type="ECO:0000256" key="4">
    <source>
        <dbReference type="ARBA" id="ARBA00012368"/>
    </source>
</evidence>
<comment type="subcellular location">
    <subcellularLocation>
        <location evidence="3">Cell membrane</location>
        <topology evidence="3">Peripheral membrane protein</topology>
    </subcellularLocation>
</comment>
<evidence type="ECO:0000313" key="16">
    <source>
        <dbReference type="RefSeq" id="XP_007008968.2"/>
    </source>
</evidence>
<dbReference type="CDD" id="cd00275">
    <property type="entry name" value="C2_PLC_like"/>
    <property type="match status" value="1"/>
</dbReference>
<keyword evidence="8 11" id="KW-0443">Lipid metabolism</keyword>
<dbReference type="GO" id="GO:0035556">
    <property type="term" value="P:intracellular signal transduction"/>
    <property type="evidence" value="ECO:0007669"/>
    <property type="project" value="InterPro"/>
</dbReference>
<dbReference type="SUPFAM" id="SSF49562">
    <property type="entry name" value="C2 domain (Calcium/lipid-binding domain, CaLB)"/>
    <property type="match status" value="1"/>
</dbReference>
<dbReference type="FunFam" id="2.60.40.150:FF:000060">
    <property type="entry name" value="Phosphoinositide phospholipase C"/>
    <property type="match status" value="1"/>
</dbReference>
<dbReference type="RefSeq" id="XP_007008968.2">
    <property type="nucleotide sequence ID" value="XM_007008906.2"/>
</dbReference>
<feature type="domain" description="C2" evidence="13">
    <location>
        <begin position="434"/>
        <end position="564"/>
    </location>
</feature>
<reference evidence="15" key="1">
    <citation type="journal article" date="1997" name="Nucleic Acids Res.">
        <title>tRNAscan-SE: a program for improved detection of transfer RNA genes in genomic sequence.</title>
        <authorList>
            <person name="Lowe T.M."/>
            <person name="Eddy S.R."/>
        </authorList>
    </citation>
    <scope>NUCLEOTIDE SEQUENCE [LARGE SCALE GENOMIC DNA]</scope>
    <source>
        <strain evidence="15">r\B97-61/B2</strain>
    </source>
</reference>
<evidence type="ECO:0000256" key="1">
    <source>
        <dbReference type="ARBA" id="ARBA00001195"/>
    </source>
</evidence>
<dbReference type="Pfam" id="PF09279">
    <property type="entry name" value="EF-hand_like"/>
    <property type="match status" value="1"/>
</dbReference>
<evidence type="ECO:0000256" key="5">
    <source>
        <dbReference type="ARBA" id="ARBA00022475"/>
    </source>
</evidence>
<keyword evidence="6 11" id="KW-0378">Hydrolase</keyword>
<dbReference type="Proteomes" id="UP000694886">
    <property type="component" value="Chromosome 10"/>
</dbReference>
<feature type="compositionally biased region" description="Acidic residues" evidence="12">
    <location>
        <begin position="293"/>
        <end position="305"/>
    </location>
</feature>
<dbReference type="Pfam" id="PF00388">
    <property type="entry name" value="PI-PLC-X"/>
    <property type="match status" value="1"/>
</dbReference>
<evidence type="ECO:0000256" key="7">
    <source>
        <dbReference type="ARBA" id="ARBA00022963"/>
    </source>
</evidence>
<keyword evidence="5" id="KW-1003">Cell membrane</keyword>
<keyword evidence="9" id="KW-0472">Membrane</keyword>
<sequence length="586" mass="66578">MSKQTYRVCFCFRRRFRLTVSEAPEGIKKLFEQYSENGIMNLDGLQRFLVEVQKEEKATIEDAQKIIDSVKHFHRKGLNLEAFFKYLFGDINPPLASLGVHHDMSAPLSHYFIYTGHNSYLTGNQLSSDCSDVPIINALKRGVRVIELDIWPNSAKDNVDVLHGRTLTTPVELIQCLKSIREHAFVASEYPVVITLEDHLAPDLQAKVAEMVTQTFGDVLFSPGPECLKEFPSPESLKKRIIISTKPPKEYLEAKEAKDKENDAEKGKAASDEEAWGKEVPDLKGSHVADDKNDLDEEDEEDPEDGDKSQHNLAPEYKRLIAIHAGKPKGGLDEWLRVDPDKVRRLSMSEQELEKAALTHGKQIVRFTQRNILRVYPKGIRVDSSNYNPLIGWMHGAQMVAFNMQGYGRSLWLMHGMFKANGGCGYVKKPDFLLKSGPHDDVFDPSVRLPVKTVLKVTVYMGEGWYHDFHHTHFDAYSPPDFYARVGIAGVPADNVMKKTKTLEDNWVPSWNEEFEFPLTVPELALLRIEVHEYDMSEKDDFGGQTCLPVSELRSGIRAVPLNSRKGDKYNSVKLLMRFELSDIRV</sequence>
<dbReference type="Gramene" id="Tc10v2_t001430.1">
    <property type="protein sequence ID" value="Tc10v2_p001430.1"/>
    <property type="gene ID" value="Tc10v2_g001430"/>
</dbReference>
<dbReference type="InterPro" id="IPR000909">
    <property type="entry name" value="PLipase_C_PInositol-sp_X_dom"/>
</dbReference>
<comment type="cofactor">
    <cofactor evidence="2">
        <name>Ca(2+)</name>
        <dbReference type="ChEBI" id="CHEBI:29108"/>
    </cofactor>
</comment>
<dbReference type="Pfam" id="PF00168">
    <property type="entry name" value="C2"/>
    <property type="match status" value="1"/>
</dbReference>
<dbReference type="InterPro" id="IPR015359">
    <property type="entry name" value="PLC_EF-hand-like"/>
</dbReference>
<dbReference type="SUPFAM" id="SSF51695">
    <property type="entry name" value="PLC-like phosphodiesterases"/>
    <property type="match status" value="1"/>
</dbReference>
<dbReference type="EC" id="3.1.4.11" evidence="4 11"/>
<feature type="region of interest" description="Disordered" evidence="12">
    <location>
        <begin position="252"/>
        <end position="313"/>
    </location>
</feature>
<dbReference type="PANTHER" id="PTHR10336">
    <property type="entry name" value="PHOSPHOINOSITIDE-SPECIFIC PHOSPHOLIPASE C FAMILY PROTEIN"/>
    <property type="match status" value="1"/>
</dbReference>
<dbReference type="InterPro" id="IPR017946">
    <property type="entry name" value="PLC-like_Pdiesterase_TIM-brl"/>
</dbReference>
<keyword evidence="7 11" id="KW-0442">Lipid degradation</keyword>
<keyword evidence="10" id="KW-0807">Transducer</keyword>
<dbReference type="GO" id="GO:0016042">
    <property type="term" value="P:lipid catabolic process"/>
    <property type="evidence" value="ECO:0007669"/>
    <property type="project" value="UniProtKB-KW"/>
</dbReference>
<protein>
    <recommendedName>
        <fullName evidence="4 11">Phosphoinositide phospholipase C</fullName>
        <ecNumber evidence="4 11">3.1.4.11</ecNumber>
    </recommendedName>
</protein>
<evidence type="ECO:0000256" key="2">
    <source>
        <dbReference type="ARBA" id="ARBA00001913"/>
    </source>
</evidence>
<dbReference type="KEGG" id="tcc:18585851"/>
<evidence type="ECO:0000256" key="8">
    <source>
        <dbReference type="ARBA" id="ARBA00023098"/>
    </source>
</evidence>
<evidence type="ECO:0000256" key="3">
    <source>
        <dbReference type="ARBA" id="ARBA00004202"/>
    </source>
</evidence>
<name>A0AB32UL83_THECC</name>
<dbReference type="AlphaFoldDB" id="A0AB32UL83"/>
<evidence type="ECO:0000256" key="9">
    <source>
        <dbReference type="ARBA" id="ARBA00023136"/>
    </source>
</evidence>
<dbReference type="GO" id="GO:0004435">
    <property type="term" value="F:phosphatidylinositol-4,5-bisphosphate phospholipase C activity"/>
    <property type="evidence" value="ECO:0007669"/>
    <property type="project" value="UniProtKB-EC"/>
</dbReference>
<feature type="domain" description="PI-PLC Y-box" evidence="14">
    <location>
        <begin position="347"/>
        <end position="433"/>
    </location>
</feature>
<evidence type="ECO:0000256" key="10">
    <source>
        <dbReference type="ARBA" id="ARBA00023224"/>
    </source>
</evidence>
<dbReference type="PROSITE" id="PS50008">
    <property type="entry name" value="PIPLC_Y_DOMAIN"/>
    <property type="match status" value="1"/>
</dbReference>